<dbReference type="SUPFAM" id="SSF52540">
    <property type="entry name" value="P-loop containing nucleoside triphosphate hydrolases"/>
    <property type="match status" value="1"/>
</dbReference>
<dbReference type="GO" id="GO:0006952">
    <property type="term" value="P:defense response"/>
    <property type="evidence" value="ECO:0007669"/>
    <property type="project" value="UniProtKB-KW"/>
</dbReference>
<dbReference type="InterPro" id="IPR056789">
    <property type="entry name" value="LRR_R13L1-DRL21"/>
</dbReference>
<organism evidence="7 8">
    <name type="scientific">Trifolium subterraneum</name>
    <name type="common">Subterranean clover</name>
    <dbReference type="NCBI Taxonomy" id="3900"/>
    <lineage>
        <taxon>Eukaryota</taxon>
        <taxon>Viridiplantae</taxon>
        <taxon>Streptophyta</taxon>
        <taxon>Embryophyta</taxon>
        <taxon>Tracheophyta</taxon>
        <taxon>Spermatophyta</taxon>
        <taxon>Magnoliopsida</taxon>
        <taxon>eudicotyledons</taxon>
        <taxon>Gunneridae</taxon>
        <taxon>Pentapetalae</taxon>
        <taxon>rosids</taxon>
        <taxon>fabids</taxon>
        <taxon>Fabales</taxon>
        <taxon>Fabaceae</taxon>
        <taxon>Papilionoideae</taxon>
        <taxon>50 kb inversion clade</taxon>
        <taxon>NPAAA clade</taxon>
        <taxon>Hologalegina</taxon>
        <taxon>IRL clade</taxon>
        <taxon>Trifolieae</taxon>
        <taxon>Trifolium</taxon>
    </lineage>
</organism>
<name>A0A2Z6M028_TRISU</name>
<feature type="domain" description="Disease resistance protein winged helix" evidence="4">
    <location>
        <begin position="396"/>
        <end position="467"/>
    </location>
</feature>
<evidence type="ECO:0000313" key="8">
    <source>
        <dbReference type="Proteomes" id="UP000242715"/>
    </source>
</evidence>
<dbReference type="InterPro" id="IPR058922">
    <property type="entry name" value="WHD_DRP"/>
</dbReference>
<evidence type="ECO:0000256" key="3">
    <source>
        <dbReference type="ARBA" id="ARBA00022821"/>
    </source>
</evidence>
<evidence type="ECO:0000259" key="4">
    <source>
        <dbReference type="Pfam" id="PF23559"/>
    </source>
</evidence>
<feature type="domain" description="R13L1/DRL21-like LRR repeat region" evidence="6">
    <location>
        <begin position="568"/>
        <end position="695"/>
    </location>
</feature>
<dbReference type="Pfam" id="PF25019">
    <property type="entry name" value="LRR_R13L1-DRL21"/>
    <property type="match status" value="1"/>
</dbReference>
<proteinExistence type="predicted"/>
<dbReference type="PANTHER" id="PTHR36766:SF64">
    <property type="entry name" value="OS12G0206100 PROTEIN"/>
    <property type="match status" value="1"/>
</dbReference>
<protein>
    <submittedName>
        <fullName evidence="7">Uncharacterized protein</fullName>
    </submittedName>
</protein>
<keyword evidence="3" id="KW-0611">Plant defense</keyword>
<evidence type="ECO:0000313" key="7">
    <source>
        <dbReference type="EMBL" id="GAU25794.1"/>
    </source>
</evidence>
<dbReference type="Pfam" id="PF23598">
    <property type="entry name" value="LRR_14"/>
    <property type="match status" value="1"/>
</dbReference>
<dbReference type="Gene3D" id="1.10.8.430">
    <property type="entry name" value="Helical domain of apoptotic protease-activating factors"/>
    <property type="match status" value="1"/>
</dbReference>
<evidence type="ECO:0000259" key="5">
    <source>
        <dbReference type="Pfam" id="PF23598"/>
    </source>
</evidence>
<dbReference type="OrthoDB" id="1397969at2759"/>
<dbReference type="Gene3D" id="3.80.10.10">
    <property type="entry name" value="Ribonuclease Inhibitor"/>
    <property type="match status" value="3"/>
</dbReference>
<dbReference type="InterPro" id="IPR027417">
    <property type="entry name" value="P-loop_NTPase"/>
</dbReference>
<sequence length="985" mass="112463">MDVVDLSETIDDILNHVRTNSSKSNVEELQKALEKIQPLVNSQHLRGGLQALPSLRNLKNAIYDVTDLLEELSTDYALPQKSKLSFIKTADPRLKAVNTKIMNVIEVLQMSADQLLRTTTNTPTPTPSQEAREEMQEIKLDLSVIGREKEKKEIIDQLMPPRANIGASDVVPNVAAPDIFPIPVVTIVGFSGIGKKELVRLICKDNVVQAHFGMPIRVPDVESFENCVANMSPRNQKSYLVVMEDLETEITSEYLEKWQVILTGGESAILITTSSKFVANNITAIIHNNNNIATSFTSFRPHVLQGLNEEDSWLLFGSIHGSSSICMGEIEHKILKDCGGVPLLIKFTSEFLNNRSGDTAANDAYSLKEEFLKKLKLEYYDKLTRLHKMCFSFCSLFPRDHLIDVKRLNHLLNAEGFLMDVKSTTVEENLSQYFNDFLQKPFFKDIEKDKCGVVRKCRMQPLMHDLACLVSDQEENIKVDPEGGKVHEGVLRASFYYSLNISRGIPSSLFEKAKKLRVILLMKTQRLLPDEGCLALTHMPSKVQNMGNSLQTLTLFVASNKDVSGGLCNLKSLNNLRGHLEISHLERISLDISNTDYYLNKKKHLQHLTLRWDHDDDEKWIDNYNNSVQDRVTLEFLEPHDNLRAIFLVGYKGKKLSTWFSSVHCLVKLSLYDCTNCKYFEQLNRLPKLKFLELLKLDNLKFIINGDIDKQDAMFFPSLKELIISDCPNLKGWWKKTKIDDNLPAFSCLSKLHVYYCPKLICMPLFPDLDEELVLVGSRVDPLVHTILYTTRRYSKLKSMKIASIEEGKLLPEMWIKYFISLEKLDIKEWKHLQSIPEGFHHLTSLHSLNIENCQELDLDHSDEIWEHLKNLRSLTIRENPKLKSLPSGVIKLTSLQNLQLHNCSEMTCLPETIYNLQSLGRLVIYECNKLASLPKALKKMKSLHTLIILDCTLLLPRCQPDTGDDWPQIAHIENKKVTKTHRGL</sequence>
<reference evidence="8" key="1">
    <citation type="journal article" date="2017" name="Front. Plant Sci.">
        <title>Climate Clever Clovers: New Paradigm to Reduce the Environmental Footprint of Ruminants by Breeding Low Methanogenic Forages Utilizing Haplotype Variation.</title>
        <authorList>
            <person name="Kaur P."/>
            <person name="Appels R."/>
            <person name="Bayer P.E."/>
            <person name="Keeble-Gagnere G."/>
            <person name="Wang J."/>
            <person name="Hirakawa H."/>
            <person name="Shirasawa K."/>
            <person name="Vercoe P."/>
            <person name="Stefanova K."/>
            <person name="Durmic Z."/>
            <person name="Nichols P."/>
            <person name="Revell C."/>
            <person name="Isobe S.N."/>
            <person name="Edwards D."/>
            <person name="Erskine W."/>
        </authorList>
    </citation>
    <scope>NUCLEOTIDE SEQUENCE [LARGE SCALE GENOMIC DNA]</scope>
    <source>
        <strain evidence="8">cv. Daliak</strain>
    </source>
</reference>
<evidence type="ECO:0000256" key="2">
    <source>
        <dbReference type="ARBA" id="ARBA00022737"/>
    </source>
</evidence>
<keyword evidence="1" id="KW-0433">Leucine-rich repeat</keyword>
<dbReference type="EMBL" id="DF973321">
    <property type="protein sequence ID" value="GAU25794.1"/>
    <property type="molecule type" value="Genomic_DNA"/>
</dbReference>
<dbReference type="PRINTS" id="PR00364">
    <property type="entry name" value="DISEASERSIST"/>
</dbReference>
<feature type="domain" description="Disease resistance R13L4/SHOC-2-like LRR" evidence="5">
    <location>
        <begin position="845"/>
        <end position="950"/>
    </location>
</feature>
<keyword evidence="8" id="KW-1185">Reference proteome</keyword>
<dbReference type="GO" id="GO:0043531">
    <property type="term" value="F:ADP binding"/>
    <property type="evidence" value="ECO:0007669"/>
    <property type="project" value="InterPro"/>
</dbReference>
<gene>
    <name evidence="7" type="ORF">TSUD_222520</name>
</gene>
<dbReference type="PANTHER" id="PTHR36766">
    <property type="entry name" value="PLANT BROAD-SPECTRUM MILDEW RESISTANCE PROTEIN RPW8"/>
    <property type="match status" value="1"/>
</dbReference>
<dbReference type="InterPro" id="IPR032675">
    <property type="entry name" value="LRR_dom_sf"/>
</dbReference>
<evidence type="ECO:0000259" key="6">
    <source>
        <dbReference type="Pfam" id="PF25019"/>
    </source>
</evidence>
<dbReference type="AlphaFoldDB" id="A0A2Z6M028"/>
<dbReference type="InterPro" id="IPR055414">
    <property type="entry name" value="LRR_R13L4/SHOC2-like"/>
</dbReference>
<dbReference type="Proteomes" id="UP000242715">
    <property type="component" value="Unassembled WGS sequence"/>
</dbReference>
<dbReference type="Pfam" id="PF23559">
    <property type="entry name" value="WHD_DRP"/>
    <property type="match status" value="1"/>
</dbReference>
<keyword evidence="2" id="KW-0677">Repeat</keyword>
<evidence type="ECO:0000256" key="1">
    <source>
        <dbReference type="ARBA" id="ARBA00022614"/>
    </source>
</evidence>
<dbReference type="InterPro" id="IPR042197">
    <property type="entry name" value="Apaf_helical"/>
</dbReference>
<dbReference type="SUPFAM" id="SSF52058">
    <property type="entry name" value="L domain-like"/>
    <property type="match status" value="2"/>
</dbReference>
<accession>A0A2Z6M028</accession>